<protein>
    <submittedName>
        <fullName evidence="1">Uncharacterized protein</fullName>
    </submittedName>
</protein>
<dbReference type="EMBL" id="CAJGYM010000007">
    <property type="protein sequence ID" value="CAD6187848.1"/>
    <property type="molecule type" value="Genomic_DNA"/>
</dbReference>
<proteinExistence type="predicted"/>
<name>A0A8S1GZI8_9PELO</name>
<dbReference type="AlphaFoldDB" id="A0A8S1GZI8"/>
<gene>
    <name evidence="1" type="ORF">CAUJ_LOCUS3767</name>
</gene>
<evidence type="ECO:0000313" key="2">
    <source>
        <dbReference type="Proteomes" id="UP000835052"/>
    </source>
</evidence>
<dbReference type="Proteomes" id="UP000835052">
    <property type="component" value="Unassembled WGS sequence"/>
</dbReference>
<organism evidence="1 2">
    <name type="scientific">Caenorhabditis auriculariae</name>
    <dbReference type="NCBI Taxonomy" id="2777116"/>
    <lineage>
        <taxon>Eukaryota</taxon>
        <taxon>Metazoa</taxon>
        <taxon>Ecdysozoa</taxon>
        <taxon>Nematoda</taxon>
        <taxon>Chromadorea</taxon>
        <taxon>Rhabditida</taxon>
        <taxon>Rhabditina</taxon>
        <taxon>Rhabditomorpha</taxon>
        <taxon>Rhabditoidea</taxon>
        <taxon>Rhabditidae</taxon>
        <taxon>Peloderinae</taxon>
        <taxon>Caenorhabditis</taxon>
    </lineage>
</organism>
<evidence type="ECO:0000313" key="1">
    <source>
        <dbReference type="EMBL" id="CAD6187848.1"/>
    </source>
</evidence>
<keyword evidence="2" id="KW-1185">Reference proteome</keyword>
<comment type="caution">
    <text evidence="1">The sequence shown here is derived from an EMBL/GenBank/DDBJ whole genome shotgun (WGS) entry which is preliminary data.</text>
</comment>
<sequence>MSFTKGDSSSNMVRHFISPQARSLSLTFVDVCTKLKEKIINNDNETRVVLDEAHPSVRGNNDPTMRTPMIDMVLIDNRSPAETNEKGKLEKFVLSPTLFILAHQKMLMRLKSYRGPSR</sequence>
<reference evidence="1" key="1">
    <citation type="submission" date="2020-10" db="EMBL/GenBank/DDBJ databases">
        <authorList>
            <person name="Kikuchi T."/>
        </authorList>
    </citation>
    <scope>NUCLEOTIDE SEQUENCE</scope>
    <source>
        <strain evidence="1">NKZ352</strain>
    </source>
</reference>
<accession>A0A8S1GZI8</accession>